<accession>A0ABQ2W8Z4</accession>
<dbReference type="PANTHER" id="PTHR43096">
    <property type="entry name" value="DNAJ HOMOLOG 1, MITOCHONDRIAL-RELATED"/>
    <property type="match status" value="1"/>
</dbReference>
<dbReference type="InterPro" id="IPR008971">
    <property type="entry name" value="HSP40/DnaJ_pept-bd"/>
</dbReference>
<evidence type="ECO:0000313" key="3">
    <source>
        <dbReference type="EMBL" id="GGV97288.1"/>
    </source>
</evidence>
<reference evidence="4" key="1">
    <citation type="journal article" date="2019" name="Int. J. Syst. Evol. Microbiol.">
        <title>The Global Catalogue of Microorganisms (GCM) 10K type strain sequencing project: providing services to taxonomists for standard genome sequencing and annotation.</title>
        <authorList>
            <consortium name="The Broad Institute Genomics Platform"/>
            <consortium name="The Broad Institute Genome Sequencing Center for Infectious Disease"/>
            <person name="Wu L."/>
            <person name="Ma J."/>
        </authorList>
    </citation>
    <scope>NUCLEOTIDE SEQUENCE [LARGE SCALE GENOMIC DNA]</scope>
    <source>
        <strain evidence="4">JCM 4376</strain>
    </source>
</reference>
<evidence type="ECO:0000256" key="1">
    <source>
        <dbReference type="ARBA" id="ARBA00023186"/>
    </source>
</evidence>
<protein>
    <recommendedName>
        <fullName evidence="2">Chaperone DnaJ C-terminal domain-containing protein</fullName>
    </recommendedName>
</protein>
<gene>
    <name evidence="3" type="ORF">GCM10015535_68410</name>
</gene>
<dbReference type="PANTHER" id="PTHR43096:SF52">
    <property type="entry name" value="DNAJ HOMOLOG 1, MITOCHONDRIAL-RELATED"/>
    <property type="match status" value="1"/>
</dbReference>
<organism evidence="3 4">
    <name type="scientific">Streptomyces gelaticus</name>
    <dbReference type="NCBI Taxonomy" id="285446"/>
    <lineage>
        <taxon>Bacteria</taxon>
        <taxon>Bacillati</taxon>
        <taxon>Actinomycetota</taxon>
        <taxon>Actinomycetes</taxon>
        <taxon>Kitasatosporales</taxon>
        <taxon>Streptomycetaceae</taxon>
        <taxon>Streptomyces</taxon>
    </lineage>
</organism>
<keyword evidence="4" id="KW-1185">Reference proteome</keyword>
<comment type="caution">
    <text evidence="3">The sequence shown here is derived from an EMBL/GenBank/DDBJ whole genome shotgun (WGS) entry which is preliminary data.</text>
</comment>
<keyword evidence="1" id="KW-0143">Chaperone</keyword>
<dbReference type="Pfam" id="PF01556">
    <property type="entry name" value="DnaJ_C"/>
    <property type="match status" value="1"/>
</dbReference>
<evidence type="ECO:0000259" key="2">
    <source>
        <dbReference type="Pfam" id="PF01556"/>
    </source>
</evidence>
<name>A0ABQ2W8Z4_9ACTN</name>
<evidence type="ECO:0000313" key="4">
    <source>
        <dbReference type="Proteomes" id="UP000660675"/>
    </source>
</evidence>
<dbReference type="Gene3D" id="2.60.260.20">
    <property type="entry name" value="Urease metallochaperone UreE, N-terminal domain"/>
    <property type="match status" value="1"/>
</dbReference>
<proteinExistence type="predicted"/>
<feature type="domain" description="Chaperone DnaJ C-terminal" evidence="2">
    <location>
        <begin position="41"/>
        <end position="85"/>
    </location>
</feature>
<dbReference type="InterPro" id="IPR002939">
    <property type="entry name" value="DnaJ_C"/>
</dbReference>
<dbReference type="SUPFAM" id="SSF49493">
    <property type="entry name" value="HSP40/DnaJ peptide-binding domain"/>
    <property type="match status" value="1"/>
</dbReference>
<dbReference type="Proteomes" id="UP000660675">
    <property type="component" value="Unassembled WGS sequence"/>
</dbReference>
<sequence length="87" mass="9413">MPLRVSPGRVTIHRTCPACATRADEKAARACTTCRGEGRIIHEQHTHKVRIPAGIRQGQKLRIRELGGPGEHGGAPGDLYATVHVDD</sequence>
<dbReference type="EMBL" id="BMTF01000048">
    <property type="protein sequence ID" value="GGV97288.1"/>
    <property type="molecule type" value="Genomic_DNA"/>
</dbReference>